<evidence type="ECO:0000256" key="7">
    <source>
        <dbReference type="ARBA" id="ARBA00022833"/>
    </source>
</evidence>
<dbReference type="InterPro" id="IPR011324">
    <property type="entry name" value="Cytotoxic_necrot_fac-like_cat"/>
</dbReference>
<evidence type="ECO:0000256" key="2">
    <source>
        <dbReference type="ARBA" id="ARBA00003215"/>
    </source>
</evidence>
<comment type="catalytic activity">
    <reaction evidence="9">
        <text>adenosine + phosphate = alpha-D-ribose 1-phosphate + adenine</text>
        <dbReference type="Rhea" id="RHEA:27642"/>
        <dbReference type="ChEBI" id="CHEBI:16335"/>
        <dbReference type="ChEBI" id="CHEBI:16708"/>
        <dbReference type="ChEBI" id="CHEBI:43474"/>
        <dbReference type="ChEBI" id="CHEBI:57720"/>
        <dbReference type="EC" id="2.4.2.1"/>
    </reaction>
    <physiologicalReaction direction="left-to-right" evidence="9">
        <dbReference type="Rhea" id="RHEA:27643"/>
    </physiologicalReaction>
</comment>
<evidence type="ECO:0000313" key="11">
    <source>
        <dbReference type="EMBL" id="NER30551.1"/>
    </source>
</evidence>
<dbReference type="Gene3D" id="3.60.140.10">
    <property type="entry name" value="CNF1/YfiH-like putative cysteine hydrolases"/>
    <property type="match status" value="1"/>
</dbReference>
<evidence type="ECO:0000256" key="5">
    <source>
        <dbReference type="ARBA" id="ARBA00022723"/>
    </source>
</evidence>
<name>A0A6B3NLW0_9CYAN</name>
<sequence length="110" mass="12466">PAITGEVYQVSETVAAQVGTSIVPPETPQTTQSILNILEKFPKSPILEDSQLGRVRLDVRRINELQLEQLGVNPEQVTIAPYCTYQTPEYFFSYRRDKLKKVQWSGIVSK</sequence>
<dbReference type="GO" id="GO:0016787">
    <property type="term" value="F:hydrolase activity"/>
    <property type="evidence" value="ECO:0007669"/>
    <property type="project" value="UniProtKB-KW"/>
</dbReference>
<dbReference type="GO" id="GO:0017061">
    <property type="term" value="F:S-methyl-5-thioadenosine phosphorylase activity"/>
    <property type="evidence" value="ECO:0007669"/>
    <property type="project" value="UniProtKB-EC"/>
</dbReference>
<keyword evidence="4" id="KW-0808">Transferase</keyword>
<evidence type="ECO:0000256" key="1">
    <source>
        <dbReference type="ARBA" id="ARBA00000553"/>
    </source>
</evidence>
<keyword evidence="5" id="KW-0479">Metal-binding</keyword>
<accession>A0A6B3NLW0</accession>
<proteinExistence type="inferred from homology"/>
<dbReference type="EMBL" id="JAAHFQ010000584">
    <property type="protein sequence ID" value="NER30551.1"/>
    <property type="molecule type" value="Genomic_DNA"/>
</dbReference>
<keyword evidence="7" id="KW-0862">Zinc</keyword>
<evidence type="ECO:0000256" key="4">
    <source>
        <dbReference type="ARBA" id="ARBA00022679"/>
    </source>
</evidence>
<evidence type="ECO:0000256" key="10">
    <source>
        <dbReference type="ARBA" id="ARBA00049893"/>
    </source>
</evidence>
<comment type="function">
    <text evidence="2">Purine nucleoside enzyme that catalyzes the phosphorolysis of adenosine and inosine nucleosides, yielding D-ribose 1-phosphate and the respective free bases, adenine and hypoxanthine. Also catalyzes the phosphorolysis of S-methyl-5'-thioadenosine into adenine and S-methyl-5-thio-alpha-D-ribose 1-phosphate. Also has adenosine deaminase activity.</text>
</comment>
<keyword evidence="6" id="KW-0378">Hydrolase</keyword>
<comment type="similarity">
    <text evidence="3">Belongs to the purine nucleoside phosphorylase YfiH/LACC1 family.</text>
</comment>
<dbReference type="InterPro" id="IPR038371">
    <property type="entry name" value="Cu_polyphenol_OxRdtase_sf"/>
</dbReference>
<dbReference type="PANTHER" id="PTHR30616">
    <property type="entry name" value="UNCHARACTERIZED PROTEIN YFIH"/>
    <property type="match status" value="1"/>
</dbReference>
<protein>
    <submittedName>
        <fullName evidence="11">Laccase domain-containing protein</fullName>
    </submittedName>
</protein>
<dbReference type="InterPro" id="IPR003730">
    <property type="entry name" value="Cu_polyphenol_OxRdtase"/>
</dbReference>
<dbReference type="Pfam" id="PF02578">
    <property type="entry name" value="Cu-oxidase_4"/>
    <property type="match status" value="1"/>
</dbReference>
<comment type="catalytic activity">
    <reaction evidence="10">
        <text>S-methyl-5'-thioadenosine + phosphate = 5-(methylsulfanyl)-alpha-D-ribose 1-phosphate + adenine</text>
        <dbReference type="Rhea" id="RHEA:11852"/>
        <dbReference type="ChEBI" id="CHEBI:16708"/>
        <dbReference type="ChEBI" id="CHEBI:17509"/>
        <dbReference type="ChEBI" id="CHEBI:43474"/>
        <dbReference type="ChEBI" id="CHEBI:58533"/>
        <dbReference type="EC" id="2.4.2.28"/>
    </reaction>
    <physiologicalReaction direction="left-to-right" evidence="10">
        <dbReference type="Rhea" id="RHEA:11853"/>
    </physiologicalReaction>
</comment>
<comment type="catalytic activity">
    <reaction evidence="1">
        <text>inosine + phosphate = alpha-D-ribose 1-phosphate + hypoxanthine</text>
        <dbReference type="Rhea" id="RHEA:27646"/>
        <dbReference type="ChEBI" id="CHEBI:17368"/>
        <dbReference type="ChEBI" id="CHEBI:17596"/>
        <dbReference type="ChEBI" id="CHEBI:43474"/>
        <dbReference type="ChEBI" id="CHEBI:57720"/>
        <dbReference type="EC" id="2.4.2.1"/>
    </reaction>
    <physiologicalReaction direction="left-to-right" evidence="1">
        <dbReference type="Rhea" id="RHEA:27647"/>
    </physiologicalReaction>
</comment>
<dbReference type="GO" id="GO:0005507">
    <property type="term" value="F:copper ion binding"/>
    <property type="evidence" value="ECO:0007669"/>
    <property type="project" value="TreeGrafter"/>
</dbReference>
<organism evidence="11">
    <name type="scientific">Symploca sp. SIO1C4</name>
    <dbReference type="NCBI Taxonomy" id="2607765"/>
    <lineage>
        <taxon>Bacteria</taxon>
        <taxon>Bacillati</taxon>
        <taxon>Cyanobacteriota</taxon>
        <taxon>Cyanophyceae</taxon>
        <taxon>Coleofasciculales</taxon>
        <taxon>Coleofasciculaceae</taxon>
        <taxon>Symploca</taxon>
    </lineage>
</organism>
<evidence type="ECO:0000256" key="3">
    <source>
        <dbReference type="ARBA" id="ARBA00007353"/>
    </source>
</evidence>
<dbReference type="SUPFAM" id="SSF64438">
    <property type="entry name" value="CNF1/YfiH-like putative cysteine hydrolases"/>
    <property type="match status" value="1"/>
</dbReference>
<gene>
    <name evidence="11" type="ORF">F6J89_23770</name>
</gene>
<dbReference type="PANTHER" id="PTHR30616:SF2">
    <property type="entry name" value="PURINE NUCLEOSIDE PHOSPHORYLASE LACC1"/>
    <property type="match status" value="1"/>
</dbReference>
<feature type="non-terminal residue" evidence="11">
    <location>
        <position position="1"/>
    </location>
</feature>
<evidence type="ECO:0000256" key="8">
    <source>
        <dbReference type="ARBA" id="ARBA00047989"/>
    </source>
</evidence>
<comment type="catalytic activity">
    <reaction evidence="8">
        <text>adenosine + H2O + H(+) = inosine + NH4(+)</text>
        <dbReference type="Rhea" id="RHEA:24408"/>
        <dbReference type="ChEBI" id="CHEBI:15377"/>
        <dbReference type="ChEBI" id="CHEBI:15378"/>
        <dbReference type="ChEBI" id="CHEBI:16335"/>
        <dbReference type="ChEBI" id="CHEBI:17596"/>
        <dbReference type="ChEBI" id="CHEBI:28938"/>
        <dbReference type="EC" id="3.5.4.4"/>
    </reaction>
    <physiologicalReaction direction="left-to-right" evidence="8">
        <dbReference type="Rhea" id="RHEA:24409"/>
    </physiologicalReaction>
</comment>
<comment type="caution">
    <text evidence="11">The sequence shown here is derived from an EMBL/GenBank/DDBJ whole genome shotgun (WGS) entry which is preliminary data.</text>
</comment>
<reference evidence="11" key="1">
    <citation type="submission" date="2019-11" db="EMBL/GenBank/DDBJ databases">
        <title>Genomic insights into an expanded diversity of filamentous marine cyanobacteria reveals the extraordinary biosynthetic potential of Moorea and Okeania.</title>
        <authorList>
            <person name="Ferreira Leao T."/>
            <person name="Wang M."/>
            <person name="Moss N."/>
            <person name="Da Silva R."/>
            <person name="Sanders J."/>
            <person name="Nurk S."/>
            <person name="Gurevich A."/>
            <person name="Humphrey G."/>
            <person name="Reher R."/>
            <person name="Zhu Q."/>
            <person name="Belda-Ferre P."/>
            <person name="Glukhov E."/>
            <person name="Rex R."/>
            <person name="Dorrestein P.C."/>
            <person name="Knight R."/>
            <person name="Pevzner P."/>
            <person name="Gerwick W.H."/>
            <person name="Gerwick L."/>
        </authorList>
    </citation>
    <scope>NUCLEOTIDE SEQUENCE</scope>
    <source>
        <strain evidence="11">SIO1C4</strain>
    </source>
</reference>
<dbReference type="AlphaFoldDB" id="A0A6B3NLW0"/>
<evidence type="ECO:0000256" key="6">
    <source>
        <dbReference type="ARBA" id="ARBA00022801"/>
    </source>
</evidence>
<evidence type="ECO:0000256" key="9">
    <source>
        <dbReference type="ARBA" id="ARBA00048968"/>
    </source>
</evidence>